<dbReference type="Proteomes" id="UP000008957">
    <property type="component" value="Chromosome"/>
</dbReference>
<dbReference type="Gene3D" id="3.40.710.10">
    <property type="entry name" value="DD-peptidase/beta-lactamase superfamily"/>
    <property type="match status" value="1"/>
</dbReference>
<evidence type="ECO:0000256" key="1">
    <source>
        <dbReference type="ARBA" id="ARBA00022801"/>
    </source>
</evidence>
<dbReference type="PANTHER" id="PTHR43283:SF11">
    <property type="entry name" value="BETA-LACTAMASE-RELATED DOMAIN-CONTAINING PROTEIN"/>
    <property type="match status" value="1"/>
</dbReference>
<evidence type="ECO:0000313" key="4">
    <source>
        <dbReference type="Proteomes" id="UP000008957"/>
    </source>
</evidence>
<evidence type="ECO:0000313" key="3">
    <source>
        <dbReference type="EMBL" id="CBL27829.1"/>
    </source>
</evidence>
<dbReference type="Pfam" id="PF00144">
    <property type="entry name" value="Beta-lactamase"/>
    <property type="match status" value="1"/>
</dbReference>
<reference evidence="3 4" key="2">
    <citation type="submission" date="2010-03" db="EMBL/GenBank/DDBJ databases">
        <authorList>
            <person name="Pajon A."/>
        </authorList>
    </citation>
    <scope>NUCLEOTIDE SEQUENCE [LARGE SCALE GENOMIC DNA]</scope>
    <source>
        <strain evidence="3 4">SGP1</strain>
    </source>
</reference>
<dbReference type="AlphaFoldDB" id="A0AB94IVS5"/>
<evidence type="ECO:0000259" key="2">
    <source>
        <dbReference type="Pfam" id="PF00144"/>
    </source>
</evidence>
<dbReference type="PANTHER" id="PTHR43283">
    <property type="entry name" value="BETA-LACTAMASE-RELATED"/>
    <property type="match status" value="1"/>
</dbReference>
<dbReference type="KEGG" id="sbr:SY1_03440"/>
<dbReference type="GO" id="GO:0016787">
    <property type="term" value="F:hydrolase activity"/>
    <property type="evidence" value="ECO:0007669"/>
    <property type="project" value="UniProtKB-KW"/>
</dbReference>
<keyword evidence="1" id="KW-0378">Hydrolase</keyword>
<dbReference type="InterPro" id="IPR050789">
    <property type="entry name" value="Diverse_Enzym_Activities"/>
</dbReference>
<sequence length="344" mass="37259">MKDLKQDVRALLESYRARGSFTKAVCAVSKNGKTILELSMGCGLETFFDLGSVTEVYTTTAILHQEALARLALEERLDRLLPFAPLGPATRSRFERLTVRDLLTHASGIPAWYPFYARQGSFWDVLEHVLSVEPPAQGPVHSDVNFMILGEVVRAKCAGLKESLADLNAAIGASSTYGPVDPGICAETENGNRAEAQRCADMGLPFEGFRPADRPIVGTANDGNAFYFFKGVAGHAGIFASARALLKLGRIYLDGGSSGDREWLRHKAVEEAFRDHGGGWGLGWSLSDVFPKGVGHASLSGPSLWLTPDWRIAAALLVNPLTADPAPDLSDLRRQLHAMLLQSL</sequence>
<dbReference type="EMBL" id="FP929056">
    <property type="protein sequence ID" value="CBL27829.1"/>
    <property type="molecule type" value="Genomic_DNA"/>
</dbReference>
<dbReference type="SUPFAM" id="SSF56601">
    <property type="entry name" value="beta-lactamase/transpeptidase-like"/>
    <property type="match status" value="1"/>
</dbReference>
<reference evidence="4" key="1">
    <citation type="submission" date="2010-03" db="EMBL/GenBank/DDBJ databases">
        <title>The genome sequence of Synergistetes sp. SGP1.</title>
        <authorList>
            <consortium name="metaHIT consortium -- http://www.metahit.eu/"/>
            <person name="Pajon A."/>
            <person name="Turner K."/>
            <person name="Parkhill J."/>
            <person name="Wade W."/>
            <person name="Vartoukian S."/>
        </authorList>
    </citation>
    <scope>NUCLEOTIDE SEQUENCE [LARGE SCALE GENOMIC DNA]</scope>
    <source>
        <strain evidence="4">SGP1</strain>
    </source>
</reference>
<name>A0AB94IVS5_9BACT</name>
<feature type="domain" description="Beta-lactamase-related" evidence="2">
    <location>
        <begin position="8"/>
        <end position="331"/>
    </location>
</feature>
<dbReference type="RefSeq" id="WP_015555976.1">
    <property type="nucleotide sequence ID" value="NC_021038.1"/>
</dbReference>
<gene>
    <name evidence="3" type="ORF">SY1_03440</name>
</gene>
<accession>A0AB94IVS5</accession>
<protein>
    <submittedName>
        <fullName evidence="3">Beta-lactamase class C and other penicillin binding proteins</fullName>
    </submittedName>
</protein>
<dbReference type="InterPro" id="IPR001466">
    <property type="entry name" value="Beta-lactam-related"/>
</dbReference>
<keyword evidence="4" id="KW-1185">Reference proteome</keyword>
<proteinExistence type="predicted"/>
<dbReference type="InterPro" id="IPR012338">
    <property type="entry name" value="Beta-lactam/transpept-like"/>
</dbReference>
<organism evidence="3 4">
    <name type="scientific">Fretibacterium fastidiosum</name>
    <dbReference type="NCBI Taxonomy" id="651822"/>
    <lineage>
        <taxon>Bacteria</taxon>
        <taxon>Thermotogati</taxon>
        <taxon>Synergistota</taxon>
        <taxon>Synergistia</taxon>
        <taxon>Synergistales</taxon>
        <taxon>Aminobacteriaceae</taxon>
        <taxon>Fretibacterium</taxon>
    </lineage>
</organism>